<dbReference type="EMBL" id="JBHUGF010000010">
    <property type="protein sequence ID" value="MFD1991829.1"/>
    <property type="molecule type" value="Genomic_DNA"/>
</dbReference>
<evidence type="ECO:0000256" key="1">
    <source>
        <dbReference type="SAM" id="MobiDB-lite"/>
    </source>
</evidence>
<sequence>MNQTNRGVTIASVLLLTLTITACQKQTTAPVADSQPTPAVSTTLENQQVDDKTVTDSAESSDNQATTSVEQRESTQSFDMGMGDKRTATLKESNDYSLYVFDGYTLDTATNRLQLTDNPKYYAEIEKLSSDFKLDELRTKGIKELATYGEAKEYKGDQLYEGPMVKASLLLQVSDEKGLHEYIVWEDEQSKDAYIFRVYSPEGKEADTFLTPALTSLASIMSKTDR</sequence>
<dbReference type="PROSITE" id="PS51257">
    <property type="entry name" value="PROKAR_LIPOPROTEIN"/>
    <property type="match status" value="1"/>
</dbReference>
<feature type="chain" id="PRO_5047423224" description="Lipoprotein" evidence="2">
    <location>
        <begin position="23"/>
        <end position="226"/>
    </location>
</feature>
<gene>
    <name evidence="3" type="ORF">ACFSGI_17800</name>
</gene>
<evidence type="ECO:0000313" key="3">
    <source>
        <dbReference type="EMBL" id="MFD1991829.1"/>
    </source>
</evidence>
<protein>
    <recommendedName>
        <fullName evidence="5">Lipoprotein</fullName>
    </recommendedName>
</protein>
<comment type="caution">
    <text evidence="3">The sequence shown here is derived from an EMBL/GenBank/DDBJ whole genome shotgun (WGS) entry which is preliminary data.</text>
</comment>
<keyword evidence="4" id="KW-1185">Reference proteome</keyword>
<reference evidence="4" key="1">
    <citation type="journal article" date="2019" name="Int. J. Syst. Evol. Microbiol.">
        <title>The Global Catalogue of Microorganisms (GCM) 10K type strain sequencing project: providing services to taxonomists for standard genome sequencing and annotation.</title>
        <authorList>
            <consortium name="The Broad Institute Genomics Platform"/>
            <consortium name="The Broad Institute Genome Sequencing Center for Infectious Disease"/>
            <person name="Wu L."/>
            <person name="Ma J."/>
        </authorList>
    </citation>
    <scope>NUCLEOTIDE SEQUENCE [LARGE SCALE GENOMIC DNA]</scope>
    <source>
        <strain evidence="4">CGMCC 1.15067</strain>
    </source>
</reference>
<organism evidence="3 4">
    <name type="scientific">Paenibacillus nicotianae</name>
    <dbReference type="NCBI Taxonomy" id="1526551"/>
    <lineage>
        <taxon>Bacteria</taxon>
        <taxon>Bacillati</taxon>
        <taxon>Bacillota</taxon>
        <taxon>Bacilli</taxon>
        <taxon>Bacillales</taxon>
        <taxon>Paenibacillaceae</taxon>
        <taxon>Paenibacillus</taxon>
    </lineage>
</organism>
<feature type="compositionally biased region" description="Polar residues" evidence="1">
    <location>
        <begin position="27"/>
        <end position="47"/>
    </location>
</feature>
<feature type="region of interest" description="Disordered" evidence="1">
    <location>
        <begin position="27"/>
        <end position="81"/>
    </location>
</feature>
<evidence type="ECO:0000313" key="4">
    <source>
        <dbReference type="Proteomes" id="UP001597403"/>
    </source>
</evidence>
<evidence type="ECO:0000256" key="2">
    <source>
        <dbReference type="SAM" id="SignalP"/>
    </source>
</evidence>
<dbReference type="Proteomes" id="UP001597403">
    <property type="component" value="Unassembled WGS sequence"/>
</dbReference>
<proteinExistence type="predicted"/>
<name>A0ABW4V2Q8_9BACL</name>
<feature type="signal peptide" evidence="2">
    <location>
        <begin position="1"/>
        <end position="22"/>
    </location>
</feature>
<accession>A0ABW4V2Q8</accession>
<evidence type="ECO:0008006" key="5">
    <source>
        <dbReference type="Google" id="ProtNLM"/>
    </source>
</evidence>
<dbReference type="RefSeq" id="WP_204825516.1">
    <property type="nucleotide sequence ID" value="NZ_JBHUGF010000010.1"/>
</dbReference>
<feature type="compositionally biased region" description="Polar residues" evidence="1">
    <location>
        <begin position="55"/>
        <end position="78"/>
    </location>
</feature>
<keyword evidence="2" id="KW-0732">Signal</keyword>